<dbReference type="CDD" id="cd00052">
    <property type="entry name" value="EH"/>
    <property type="match status" value="1"/>
</dbReference>
<dbReference type="GeneTree" id="ENSGT00940000158749"/>
<feature type="compositionally biased region" description="Pro residues" evidence="7">
    <location>
        <begin position="494"/>
        <end position="505"/>
    </location>
</feature>
<evidence type="ECO:0000256" key="5">
    <source>
        <dbReference type="ARBA" id="ARBA00023054"/>
    </source>
</evidence>
<evidence type="ECO:0000256" key="7">
    <source>
        <dbReference type="SAM" id="MobiDB-lite"/>
    </source>
</evidence>
<keyword evidence="5 6" id="KW-0175">Coiled coil</keyword>
<accession>A0A2K6EP53</accession>
<feature type="region of interest" description="Disordered" evidence="7">
    <location>
        <begin position="377"/>
        <end position="412"/>
    </location>
</feature>
<organism evidence="10 11">
    <name type="scientific">Propithecus coquereli</name>
    <name type="common">Coquerel's sifaka</name>
    <name type="synonym">Propithecus verreauxi coquereli</name>
    <dbReference type="NCBI Taxonomy" id="379532"/>
    <lineage>
        <taxon>Eukaryota</taxon>
        <taxon>Metazoa</taxon>
        <taxon>Chordata</taxon>
        <taxon>Craniata</taxon>
        <taxon>Vertebrata</taxon>
        <taxon>Euteleostomi</taxon>
        <taxon>Mammalia</taxon>
        <taxon>Eutheria</taxon>
        <taxon>Euarchontoglires</taxon>
        <taxon>Primates</taxon>
        <taxon>Strepsirrhini</taxon>
        <taxon>Lemuriformes</taxon>
        <taxon>Indriidae</taxon>
        <taxon>Propithecus</taxon>
    </lineage>
</organism>
<protein>
    <submittedName>
        <fullName evidence="10">RALBP1 associated Eps domain containing 1</fullName>
    </submittedName>
</protein>
<feature type="coiled-coil region" evidence="6">
    <location>
        <begin position="664"/>
        <end position="695"/>
    </location>
</feature>
<evidence type="ECO:0000256" key="6">
    <source>
        <dbReference type="SAM" id="Coils"/>
    </source>
</evidence>
<dbReference type="Proteomes" id="UP000233160">
    <property type="component" value="Unassembled WGS sequence"/>
</dbReference>
<feature type="compositionally biased region" description="Polar residues" evidence="7">
    <location>
        <begin position="521"/>
        <end position="532"/>
    </location>
</feature>
<evidence type="ECO:0000259" key="9">
    <source>
        <dbReference type="PROSITE" id="PS50222"/>
    </source>
</evidence>
<dbReference type="GO" id="GO:0005886">
    <property type="term" value="C:plasma membrane"/>
    <property type="evidence" value="ECO:0007669"/>
    <property type="project" value="TreeGrafter"/>
</dbReference>
<dbReference type="FunFam" id="1.10.238.10:FF:000084">
    <property type="entry name" value="ralBP1-associated Eps domain-containing protein 1 isoform X2"/>
    <property type="match status" value="1"/>
</dbReference>
<proteinExistence type="predicted"/>
<feature type="region of interest" description="Disordered" evidence="7">
    <location>
        <begin position="105"/>
        <end position="241"/>
    </location>
</feature>
<keyword evidence="4" id="KW-0106">Calcium</keyword>
<dbReference type="PANTHER" id="PTHR11216:SF63">
    <property type="entry name" value="RALBP1-ASSOCIATED EPS DOMAIN-CONTAINING PROTEIN 1"/>
    <property type="match status" value="1"/>
</dbReference>
<feature type="domain" description="EF-hand" evidence="9">
    <location>
        <begin position="318"/>
        <end position="353"/>
    </location>
</feature>
<feature type="compositionally biased region" description="Low complexity" evidence="7">
    <location>
        <begin position="157"/>
        <end position="168"/>
    </location>
</feature>
<dbReference type="SUPFAM" id="SSF47473">
    <property type="entry name" value="EF-hand"/>
    <property type="match status" value="2"/>
</dbReference>
<dbReference type="InterPro" id="IPR002048">
    <property type="entry name" value="EF_hand_dom"/>
</dbReference>
<dbReference type="InterPro" id="IPR011992">
    <property type="entry name" value="EF-hand-dom_pair"/>
</dbReference>
<dbReference type="Pfam" id="PF12763">
    <property type="entry name" value="EH"/>
    <property type="match status" value="2"/>
</dbReference>
<evidence type="ECO:0000313" key="10">
    <source>
        <dbReference type="Ensembl" id="ENSPCOP00000003504.1"/>
    </source>
</evidence>
<name>A0A2K6EP53_PROCO</name>
<dbReference type="InterPro" id="IPR018247">
    <property type="entry name" value="EF_Hand_1_Ca_BS"/>
</dbReference>
<dbReference type="InterPro" id="IPR000261">
    <property type="entry name" value="EH_dom"/>
</dbReference>
<feature type="compositionally biased region" description="Basic and acidic residues" evidence="7">
    <location>
        <begin position="580"/>
        <end position="590"/>
    </location>
</feature>
<gene>
    <name evidence="10" type="primary">REPS1</name>
</gene>
<keyword evidence="1" id="KW-0597">Phosphoprotein</keyword>
<keyword evidence="2" id="KW-0479">Metal-binding</keyword>
<evidence type="ECO:0000256" key="4">
    <source>
        <dbReference type="ARBA" id="ARBA00022837"/>
    </source>
</evidence>
<dbReference type="PROSITE" id="PS50222">
    <property type="entry name" value="EF_HAND_2"/>
    <property type="match status" value="1"/>
</dbReference>
<feature type="compositionally biased region" description="Polar residues" evidence="7">
    <location>
        <begin position="115"/>
        <end position="126"/>
    </location>
</feature>
<dbReference type="PROSITE" id="PS00018">
    <property type="entry name" value="EF_HAND_1"/>
    <property type="match status" value="1"/>
</dbReference>
<feature type="compositionally biased region" description="Polar residues" evidence="7">
    <location>
        <begin position="591"/>
        <end position="602"/>
    </location>
</feature>
<evidence type="ECO:0000259" key="8">
    <source>
        <dbReference type="PROSITE" id="PS50031"/>
    </source>
</evidence>
<feature type="domain" description="EH" evidence="8">
    <location>
        <begin position="285"/>
        <end position="369"/>
    </location>
</feature>
<dbReference type="SMART" id="SM00027">
    <property type="entry name" value="EH"/>
    <property type="match status" value="2"/>
</dbReference>
<dbReference type="GO" id="GO:0005509">
    <property type="term" value="F:calcium ion binding"/>
    <property type="evidence" value="ECO:0007669"/>
    <property type="project" value="InterPro"/>
</dbReference>
<dbReference type="PANTHER" id="PTHR11216">
    <property type="entry name" value="EH DOMAIN"/>
    <property type="match status" value="1"/>
</dbReference>
<dbReference type="GO" id="GO:0016197">
    <property type="term" value="P:endosomal transport"/>
    <property type="evidence" value="ECO:0007669"/>
    <property type="project" value="TreeGrafter"/>
</dbReference>
<keyword evidence="3" id="KW-0677">Repeat</keyword>
<dbReference type="PROSITE" id="PS50031">
    <property type="entry name" value="EH"/>
    <property type="match status" value="2"/>
</dbReference>
<keyword evidence="11" id="KW-1185">Reference proteome</keyword>
<evidence type="ECO:0000256" key="2">
    <source>
        <dbReference type="ARBA" id="ARBA00022723"/>
    </source>
</evidence>
<reference evidence="10" key="1">
    <citation type="submission" date="2025-08" db="UniProtKB">
        <authorList>
            <consortium name="Ensembl"/>
        </authorList>
    </citation>
    <scope>IDENTIFICATION</scope>
</reference>
<reference evidence="10" key="2">
    <citation type="submission" date="2025-09" db="UniProtKB">
        <authorList>
            <consortium name="Ensembl"/>
        </authorList>
    </citation>
    <scope>IDENTIFICATION</scope>
</reference>
<feature type="compositionally biased region" description="Low complexity" evidence="7">
    <location>
        <begin position="484"/>
        <end position="493"/>
    </location>
</feature>
<dbReference type="GO" id="GO:0006897">
    <property type="term" value="P:endocytosis"/>
    <property type="evidence" value="ECO:0007669"/>
    <property type="project" value="TreeGrafter"/>
</dbReference>
<feature type="region of interest" description="Disordered" evidence="7">
    <location>
        <begin position="481"/>
        <end position="633"/>
    </location>
</feature>
<evidence type="ECO:0000313" key="11">
    <source>
        <dbReference type="Proteomes" id="UP000233160"/>
    </source>
</evidence>
<evidence type="ECO:0000256" key="3">
    <source>
        <dbReference type="ARBA" id="ARBA00022737"/>
    </source>
</evidence>
<evidence type="ECO:0000256" key="1">
    <source>
        <dbReference type="ARBA" id="ARBA00022553"/>
    </source>
</evidence>
<sequence length="705" mass="76902">MEGLTLSDAEQKYYSDLFSYCDIESTKKVVVNGRVLELFRAAQLPNDVVLQIMELCGAKRLGYFGRSQFYIALKLVAVAQSGFPLRVESINTVKDLPLPRFVASKNEQESRHAASYSSDSENQGSYSGVIPPPPGRGQVKKGSISHDTVQPRTAADPQEPASPVVSPQQSPPTSPHTWRKHNRHPSGGNSERPLAGPGPFWSPFGEAQSGGSAGDAVWSGHSPPPPQENWVSFADTPPTSTLLTMHPASAQDQTTVRTVASATTASEIRRQSSSYDDPWKITDEQRQYYVNQFKTIQPDLNGFIPGSAAKEFFTKSKLPILELSHIWELSDFDKDGALTLDEFCAAFHLVVARKNGYDLPEKLPESLMPKLIDLEDSADVGDQPGEVGYSGSPAEAPPSKSPSMPSLNQTWPELNQSSEDTAIVHPVPIRMTPSKIHMQEMELKRTGSDHTNPTSPLLVKPSDLSEENKINSSVKFASGNTVGQQQAGVVAHPPAVPPRPQPSQAPGPVVHRPVDADGLITHTSTSPQQIPEQPNFADFSQFEVFAASNVNEEQDDEAEKHPEVLPVEKASDPAGSLRVAKTDSKIEEKTATSAPANVSKGTTPLAPPPKPVRRRLKSEDELRPEVDEHTQKTGVLAAVLASQPSIPRSIGKDKKAIQASIRRNKETNTVLARLNSELQQQLKDVLEERISLEVQLEQLRPFSHL</sequence>
<feature type="domain" description="EH" evidence="8">
    <location>
        <begin position="10"/>
        <end position="113"/>
    </location>
</feature>
<dbReference type="Ensembl" id="ENSPCOT00000011937.1">
    <property type="protein sequence ID" value="ENSPCOP00000003504.1"/>
    <property type="gene ID" value="ENSPCOG00000010377.1"/>
</dbReference>
<dbReference type="AlphaFoldDB" id="A0A2K6EP53"/>
<dbReference type="FunFam" id="1.10.238.10:FF:000039">
    <property type="entry name" value="RalBP1-associated Eps domain-containing protein 2 isoform 1"/>
    <property type="match status" value="1"/>
</dbReference>
<dbReference type="GO" id="GO:0005829">
    <property type="term" value="C:cytosol"/>
    <property type="evidence" value="ECO:0007669"/>
    <property type="project" value="UniProtKB-ARBA"/>
</dbReference>
<feature type="compositionally biased region" description="Basic and acidic residues" evidence="7">
    <location>
        <begin position="617"/>
        <end position="631"/>
    </location>
</feature>
<dbReference type="Gene3D" id="1.10.238.10">
    <property type="entry name" value="EF-hand"/>
    <property type="match status" value="2"/>
</dbReference>